<dbReference type="Proteomes" id="UP000257109">
    <property type="component" value="Unassembled WGS sequence"/>
</dbReference>
<dbReference type="CDD" id="cd09272">
    <property type="entry name" value="RNase_HI_RT_Ty1"/>
    <property type="match status" value="1"/>
</dbReference>
<feature type="non-terminal residue" evidence="1">
    <location>
        <position position="1"/>
    </location>
</feature>
<dbReference type="STRING" id="157652.A0A371G1Y6"/>
<evidence type="ECO:0000313" key="2">
    <source>
        <dbReference type="Proteomes" id="UP000257109"/>
    </source>
</evidence>
<proteinExistence type="predicted"/>
<sequence>MEKSMKIAWYSKLESYLAANNDLIYIGNHESMSQEFKTMMMNEFAMTDLGNVRPIFGLTDPNWVQGQDQINLDQCQISLKLEERSESISGQPKRTHTSIKLLKTDQGVKVDSTLFKQLVGSFMYLTTKRPDIAHFVSLISRFMENPKDKHFLAAKRILRYLQGIQNLRIFYKAGGNEELLAYTDSDYAGDLDDRKSTSGYAFMLGGGVISWASKKLIVISLFTTEAEFKILEHLDYCQNGATVMFCDNASTIKLFKNPVLHGRNLCNNGVIQLNYYSTGE</sequence>
<name>A0A371G1Y6_MUCPR</name>
<keyword evidence="2" id="KW-1185">Reference proteome</keyword>
<dbReference type="SUPFAM" id="SSF56672">
    <property type="entry name" value="DNA/RNA polymerases"/>
    <property type="match status" value="1"/>
</dbReference>
<gene>
    <name evidence="1" type="ORF">CR513_34376</name>
</gene>
<organism evidence="1 2">
    <name type="scientific">Mucuna pruriens</name>
    <name type="common">Velvet bean</name>
    <name type="synonym">Dolichos pruriens</name>
    <dbReference type="NCBI Taxonomy" id="157652"/>
    <lineage>
        <taxon>Eukaryota</taxon>
        <taxon>Viridiplantae</taxon>
        <taxon>Streptophyta</taxon>
        <taxon>Embryophyta</taxon>
        <taxon>Tracheophyta</taxon>
        <taxon>Spermatophyta</taxon>
        <taxon>Magnoliopsida</taxon>
        <taxon>eudicotyledons</taxon>
        <taxon>Gunneridae</taxon>
        <taxon>Pentapetalae</taxon>
        <taxon>rosids</taxon>
        <taxon>fabids</taxon>
        <taxon>Fabales</taxon>
        <taxon>Fabaceae</taxon>
        <taxon>Papilionoideae</taxon>
        <taxon>50 kb inversion clade</taxon>
        <taxon>NPAAA clade</taxon>
        <taxon>indigoferoid/millettioid clade</taxon>
        <taxon>Phaseoleae</taxon>
        <taxon>Mucuna</taxon>
    </lineage>
</organism>
<reference evidence="1" key="1">
    <citation type="submission" date="2018-05" db="EMBL/GenBank/DDBJ databases">
        <title>Draft genome of Mucuna pruriens seed.</title>
        <authorList>
            <person name="Nnadi N.E."/>
            <person name="Vos R."/>
            <person name="Hasami M.H."/>
            <person name="Devisetty U.K."/>
            <person name="Aguiy J.C."/>
        </authorList>
    </citation>
    <scope>NUCLEOTIDE SEQUENCE [LARGE SCALE GENOMIC DNA]</scope>
    <source>
        <strain evidence="1">JCA_2017</strain>
    </source>
</reference>
<evidence type="ECO:0000313" key="1">
    <source>
        <dbReference type="EMBL" id="RDX84562.1"/>
    </source>
</evidence>
<dbReference type="PANTHER" id="PTHR11439:SF517">
    <property type="entry name" value="CYSTEINE-RICH RLK (RECEPTOR-LIKE PROTEIN KINASE) 8"/>
    <property type="match status" value="1"/>
</dbReference>
<dbReference type="InterPro" id="IPR043502">
    <property type="entry name" value="DNA/RNA_pol_sf"/>
</dbReference>
<dbReference type="EMBL" id="QJKJ01007010">
    <property type="protein sequence ID" value="RDX84562.1"/>
    <property type="molecule type" value="Genomic_DNA"/>
</dbReference>
<dbReference type="PANTHER" id="PTHR11439">
    <property type="entry name" value="GAG-POL-RELATED RETROTRANSPOSON"/>
    <property type="match status" value="1"/>
</dbReference>
<protein>
    <recommendedName>
        <fullName evidence="3">Reverse transcriptase Ty1/copia-type domain-containing protein</fullName>
    </recommendedName>
</protein>
<evidence type="ECO:0008006" key="3">
    <source>
        <dbReference type="Google" id="ProtNLM"/>
    </source>
</evidence>
<dbReference type="OrthoDB" id="127651at2759"/>
<dbReference type="AlphaFoldDB" id="A0A371G1Y6"/>
<accession>A0A371G1Y6</accession>
<comment type="caution">
    <text evidence="1">The sequence shown here is derived from an EMBL/GenBank/DDBJ whole genome shotgun (WGS) entry which is preliminary data.</text>
</comment>